<dbReference type="GO" id="GO:0016491">
    <property type="term" value="F:oxidoreductase activity"/>
    <property type="evidence" value="ECO:0007669"/>
    <property type="project" value="UniProtKB-KW"/>
</dbReference>
<comment type="caution">
    <text evidence="7">The sequence shown here is derived from an EMBL/GenBank/DDBJ whole genome shotgun (WGS) entry which is preliminary data.</text>
</comment>
<evidence type="ECO:0000256" key="4">
    <source>
        <dbReference type="ARBA" id="ARBA00023004"/>
    </source>
</evidence>
<evidence type="ECO:0000256" key="1">
    <source>
        <dbReference type="ARBA" id="ARBA00022485"/>
    </source>
</evidence>
<feature type="domain" description="Cysteine-rich" evidence="6">
    <location>
        <begin position="32"/>
        <end position="117"/>
    </location>
</feature>
<dbReference type="EMBL" id="PGFJ01000002">
    <property type="protein sequence ID" value="PJJ79771.1"/>
    <property type="molecule type" value="Genomic_DNA"/>
</dbReference>
<dbReference type="Pfam" id="PF02754">
    <property type="entry name" value="CCG"/>
    <property type="match status" value="2"/>
</dbReference>
<dbReference type="OrthoDB" id="9794954at2"/>
<dbReference type="RefSeq" id="WP_100342083.1">
    <property type="nucleotide sequence ID" value="NZ_PGFJ01000002.1"/>
</dbReference>
<dbReference type="PANTHER" id="PTHR43255">
    <property type="entry name" value="IRON-SULFUR-BINDING OXIDOREDUCTASE FADF-RELATED-RELATED"/>
    <property type="match status" value="1"/>
</dbReference>
<evidence type="ECO:0000256" key="3">
    <source>
        <dbReference type="ARBA" id="ARBA00023002"/>
    </source>
</evidence>
<evidence type="ECO:0000256" key="2">
    <source>
        <dbReference type="ARBA" id="ARBA00022723"/>
    </source>
</evidence>
<dbReference type="InterPro" id="IPR004017">
    <property type="entry name" value="Cys_rich_dom"/>
</dbReference>
<keyword evidence="3" id="KW-0560">Oxidoreductase</keyword>
<protein>
    <submittedName>
        <fullName evidence="7">Cysteine-rich domain-containing protein</fullName>
    </submittedName>
</protein>
<dbReference type="Proteomes" id="UP000242687">
    <property type="component" value="Unassembled WGS sequence"/>
</dbReference>
<organism evidence="7 8">
    <name type="scientific">Mucilaginibacter auburnensis</name>
    <dbReference type="NCBI Taxonomy" id="1457233"/>
    <lineage>
        <taxon>Bacteria</taxon>
        <taxon>Pseudomonadati</taxon>
        <taxon>Bacteroidota</taxon>
        <taxon>Sphingobacteriia</taxon>
        <taxon>Sphingobacteriales</taxon>
        <taxon>Sphingobacteriaceae</taxon>
        <taxon>Mucilaginibacter</taxon>
    </lineage>
</organism>
<dbReference type="GO" id="GO:0051539">
    <property type="term" value="F:4 iron, 4 sulfur cluster binding"/>
    <property type="evidence" value="ECO:0007669"/>
    <property type="project" value="UniProtKB-KW"/>
</dbReference>
<keyword evidence="1" id="KW-0004">4Fe-4S</keyword>
<sequence>MDELNKSEIKNPNFEIPTMAQMAAEGKQPEILFWVGCAGSFDERAQKITRDICKILHHVSISYAVLGTEEACTGDPAKRAGNEFLFQMQAMMNIQLLDGYNIKKIVTGCPHCFNTIKNEYPNLGGNYEVIHHSQLIQQLIDEGKLKAEGGESFKGKRITYHDACYLGRGNEVYEAPRKALEILDAELVEMKRCRSNGLCCGAGGAQMFKEPEPGNKDINMERVDEVVAINAQVIASACPFCMTMLSDGIKHRDKDQEIKVLDIAEITARANRL</sequence>
<evidence type="ECO:0000313" key="8">
    <source>
        <dbReference type="Proteomes" id="UP000242687"/>
    </source>
</evidence>
<dbReference type="InterPro" id="IPR051460">
    <property type="entry name" value="HdrC_iron-sulfur_subunit"/>
</dbReference>
<keyword evidence="4" id="KW-0408">Iron</keyword>
<accession>A0A2H9VN63</accession>
<gene>
    <name evidence="7" type="ORF">CLV57_2909</name>
</gene>
<keyword evidence="8" id="KW-1185">Reference proteome</keyword>
<dbReference type="GO" id="GO:0046872">
    <property type="term" value="F:metal ion binding"/>
    <property type="evidence" value="ECO:0007669"/>
    <property type="project" value="UniProtKB-KW"/>
</dbReference>
<reference evidence="7 8" key="1">
    <citation type="submission" date="2017-11" db="EMBL/GenBank/DDBJ databases">
        <title>Genomic Encyclopedia of Archaeal and Bacterial Type Strains, Phase II (KMG-II): From Individual Species to Whole Genera.</title>
        <authorList>
            <person name="Goeker M."/>
        </authorList>
    </citation>
    <scope>NUCLEOTIDE SEQUENCE [LARGE SCALE GENOMIC DNA]</scope>
    <source>
        <strain evidence="7 8">DSM 28175</strain>
    </source>
</reference>
<evidence type="ECO:0000259" key="6">
    <source>
        <dbReference type="Pfam" id="PF02754"/>
    </source>
</evidence>
<dbReference type="GO" id="GO:0005886">
    <property type="term" value="C:plasma membrane"/>
    <property type="evidence" value="ECO:0007669"/>
    <property type="project" value="TreeGrafter"/>
</dbReference>
<name>A0A2H9VN63_9SPHI</name>
<feature type="domain" description="Cysteine-rich" evidence="6">
    <location>
        <begin position="158"/>
        <end position="245"/>
    </location>
</feature>
<dbReference type="AlphaFoldDB" id="A0A2H9VN63"/>
<evidence type="ECO:0000256" key="5">
    <source>
        <dbReference type="ARBA" id="ARBA00023014"/>
    </source>
</evidence>
<proteinExistence type="predicted"/>
<evidence type="ECO:0000313" key="7">
    <source>
        <dbReference type="EMBL" id="PJJ79771.1"/>
    </source>
</evidence>
<keyword evidence="2" id="KW-0479">Metal-binding</keyword>
<keyword evidence="5" id="KW-0411">Iron-sulfur</keyword>
<dbReference type="PANTHER" id="PTHR43255:SF1">
    <property type="entry name" value="IRON-SULFUR-BINDING OXIDOREDUCTASE FADF-RELATED"/>
    <property type="match status" value="1"/>
</dbReference>